<dbReference type="AlphaFoldDB" id="A0AAV7N7X1"/>
<proteinExistence type="predicted"/>
<comment type="caution">
    <text evidence="1">The sequence shown here is derived from an EMBL/GenBank/DDBJ whole genome shotgun (WGS) entry which is preliminary data.</text>
</comment>
<organism evidence="1 2">
    <name type="scientific">Pleurodeles waltl</name>
    <name type="common">Iberian ribbed newt</name>
    <dbReference type="NCBI Taxonomy" id="8319"/>
    <lineage>
        <taxon>Eukaryota</taxon>
        <taxon>Metazoa</taxon>
        <taxon>Chordata</taxon>
        <taxon>Craniata</taxon>
        <taxon>Vertebrata</taxon>
        <taxon>Euteleostomi</taxon>
        <taxon>Amphibia</taxon>
        <taxon>Batrachia</taxon>
        <taxon>Caudata</taxon>
        <taxon>Salamandroidea</taxon>
        <taxon>Salamandridae</taxon>
        <taxon>Pleurodelinae</taxon>
        <taxon>Pleurodeles</taxon>
    </lineage>
</organism>
<protein>
    <submittedName>
        <fullName evidence="1">Uncharacterized protein</fullName>
    </submittedName>
</protein>
<name>A0AAV7N7X1_PLEWA</name>
<evidence type="ECO:0000313" key="2">
    <source>
        <dbReference type="Proteomes" id="UP001066276"/>
    </source>
</evidence>
<sequence>MTSLPVSSSGSSSSRGGRILCLCGDPLRPGTEIFPLPGLCGVLQVPSSFQGRAVVSSSNAPRLNKKVLVRSWAVEVVTGTRPPHRADSWAQD</sequence>
<accession>A0AAV7N7X1</accession>
<keyword evidence="2" id="KW-1185">Reference proteome</keyword>
<reference evidence="1" key="1">
    <citation type="journal article" date="2022" name="bioRxiv">
        <title>Sequencing and chromosome-scale assembly of the giantPleurodeles waltlgenome.</title>
        <authorList>
            <person name="Brown T."/>
            <person name="Elewa A."/>
            <person name="Iarovenko S."/>
            <person name="Subramanian E."/>
            <person name="Araus A.J."/>
            <person name="Petzold A."/>
            <person name="Susuki M."/>
            <person name="Suzuki K.-i.T."/>
            <person name="Hayashi T."/>
            <person name="Toyoda A."/>
            <person name="Oliveira C."/>
            <person name="Osipova E."/>
            <person name="Leigh N.D."/>
            <person name="Simon A."/>
            <person name="Yun M.H."/>
        </authorList>
    </citation>
    <scope>NUCLEOTIDE SEQUENCE</scope>
    <source>
        <strain evidence="1">20211129_DDA</strain>
        <tissue evidence="1">Liver</tissue>
    </source>
</reference>
<gene>
    <name evidence="1" type="ORF">NDU88_000423</name>
</gene>
<evidence type="ECO:0000313" key="1">
    <source>
        <dbReference type="EMBL" id="KAJ1112155.1"/>
    </source>
</evidence>
<dbReference type="EMBL" id="JANPWB010000012">
    <property type="protein sequence ID" value="KAJ1112155.1"/>
    <property type="molecule type" value="Genomic_DNA"/>
</dbReference>
<dbReference type="Proteomes" id="UP001066276">
    <property type="component" value="Chromosome 8"/>
</dbReference>